<dbReference type="RefSeq" id="WP_068952280.1">
    <property type="nucleotide sequence ID" value="NZ_LGLV01000004.1"/>
</dbReference>
<dbReference type="GO" id="GO:0008234">
    <property type="term" value="F:cysteine-type peptidase activity"/>
    <property type="evidence" value="ECO:0007669"/>
    <property type="project" value="UniProtKB-KW"/>
</dbReference>
<proteinExistence type="inferred from homology"/>
<dbReference type="EMBL" id="LGLV01000004">
    <property type="protein sequence ID" value="OBZ97076.1"/>
    <property type="molecule type" value="Genomic_DNA"/>
</dbReference>
<sequence>MLDLPDRRLNAYRTDLAEERLRGVVEANNYVSGSPGLICVPVVQLRTRPELECGTDTELLLGETVRVLDTDAGWAWVKADFDDYVGYIPDYAISPVVRSLTHIITAPRTFIYSGPDLKFPTVQALSMGNRIAVIDERETRGTRYFLLEGGQAVIANHCAEVGEPLSGDYVTVASRFLETPYLWGGRSGFGIDCSGLVQLSMMMTGKNVPRDTDMQANGLGTGIDRGDLRRGDLVFWKGHVAIMEDEKTLLHANGHTMTVSHEGLEDAIRRIGWLYQQPTGYRRP</sequence>
<dbReference type="AlphaFoldDB" id="A0A1C7P7V3"/>
<keyword evidence="2" id="KW-0645">Protease</keyword>
<feature type="domain" description="NlpC/P60" evidence="5">
    <location>
        <begin position="163"/>
        <end position="284"/>
    </location>
</feature>
<evidence type="ECO:0000259" key="5">
    <source>
        <dbReference type="PROSITE" id="PS51935"/>
    </source>
</evidence>
<keyword evidence="3" id="KW-0378">Hydrolase</keyword>
<evidence type="ECO:0000256" key="2">
    <source>
        <dbReference type="ARBA" id="ARBA00022670"/>
    </source>
</evidence>
<dbReference type="InterPro" id="IPR051202">
    <property type="entry name" value="Peptidase_C40"/>
</dbReference>
<dbReference type="PANTHER" id="PTHR47053:SF1">
    <property type="entry name" value="MUREIN DD-ENDOPEPTIDASE MEPH-RELATED"/>
    <property type="match status" value="1"/>
</dbReference>
<comment type="similarity">
    <text evidence="1">Belongs to the peptidase C40 family.</text>
</comment>
<dbReference type="Proteomes" id="UP000093111">
    <property type="component" value="Unassembled WGS sequence"/>
</dbReference>
<dbReference type="Pfam" id="PF18348">
    <property type="entry name" value="SH3_16"/>
    <property type="match status" value="1"/>
</dbReference>
<comment type="caution">
    <text evidence="6">The sequence shown here is derived from an EMBL/GenBank/DDBJ whole genome shotgun (WGS) entry which is preliminary data.</text>
</comment>
<dbReference type="PROSITE" id="PS51935">
    <property type="entry name" value="NLPC_P60"/>
    <property type="match status" value="1"/>
</dbReference>
<dbReference type="Pfam" id="PF00877">
    <property type="entry name" value="NLPC_P60"/>
    <property type="match status" value="1"/>
</dbReference>
<dbReference type="InterPro" id="IPR038765">
    <property type="entry name" value="Papain-like_cys_pep_sf"/>
</dbReference>
<keyword evidence="7" id="KW-1185">Reference proteome</keyword>
<dbReference type="InterPro" id="IPR000064">
    <property type="entry name" value="NLP_P60_dom"/>
</dbReference>
<evidence type="ECO:0000256" key="3">
    <source>
        <dbReference type="ARBA" id="ARBA00022801"/>
    </source>
</evidence>
<protein>
    <submittedName>
        <fullName evidence="6">Peptidase P60</fullName>
    </submittedName>
</protein>
<dbReference type="GO" id="GO:0006508">
    <property type="term" value="P:proteolysis"/>
    <property type="evidence" value="ECO:0007669"/>
    <property type="project" value="UniProtKB-KW"/>
</dbReference>
<evidence type="ECO:0000256" key="4">
    <source>
        <dbReference type="ARBA" id="ARBA00022807"/>
    </source>
</evidence>
<gene>
    <name evidence="6" type="ORF">ADU59_05160</name>
</gene>
<evidence type="ECO:0000313" key="7">
    <source>
        <dbReference type="Proteomes" id="UP000093111"/>
    </source>
</evidence>
<evidence type="ECO:0000313" key="6">
    <source>
        <dbReference type="EMBL" id="OBZ97076.1"/>
    </source>
</evidence>
<evidence type="ECO:0000256" key="1">
    <source>
        <dbReference type="ARBA" id="ARBA00007074"/>
    </source>
</evidence>
<dbReference type="Gene3D" id="3.90.1720.10">
    <property type="entry name" value="endopeptidase domain like (from Nostoc punctiforme)"/>
    <property type="match status" value="1"/>
</dbReference>
<name>A0A1C7P7V3_9HYPH</name>
<accession>A0A1C7P7V3</accession>
<dbReference type="SUPFAM" id="SSF54001">
    <property type="entry name" value="Cysteine proteinases"/>
    <property type="match status" value="1"/>
</dbReference>
<dbReference type="STRING" id="1612624.ADU59_05160"/>
<dbReference type="PATRIC" id="fig|1612624.7.peg.1078"/>
<dbReference type="Gene3D" id="2.30.30.40">
    <property type="entry name" value="SH3 Domains"/>
    <property type="match status" value="1"/>
</dbReference>
<keyword evidence="4" id="KW-0788">Thiol protease</keyword>
<dbReference type="OrthoDB" id="9813368at2"/>
<reference evidence="6 7" key="1">
    <citation type="journal article" date="2016" name="Syst. Appl. Microbiol.">
        <title>Pararhizobium polonicum sp. nov. isolated from tumors on stone fruit rootstocks.</title>
        <authorList>
            <person name="Pulawska J."/>
            <person name="Kuzmanovic N."/>
            <person name="Willems A."/>
            <person name="Pothier J.F."/>
        </authorList>
    </citation>
    <scope>NUCLEOTIDE SEQUENCE [LARGE SCALE GENOMIC DNA]</scope>
    <source>
        <strain evidence="6 7">F5.1</strain>
    </source>
</reference>
<dbReference type="PANTHER" id="PTHR47053">
    <property type="entry name" value="MUREIN DD-ENDOPEPTIDASE MEPH-RELATED"/>
    <property type="match status" value="1"/>
</dbReference>
<organism evidence="6 7">
    <name type="scientific">Pararhizobium polonicum</name>
    <dbReference type="NCBI Taxonomy" id="1612624"/>
    <lineage>
        <taxon>Bacteria</taxon>
        <taxon>Pseudomonadati</taxon>
        <taxon>Pseudomonadota</taxon>
        <taxon>Alphaproteobacteria</taxon>
        <taxon>Hyphomicrobiales</taxon>
        <taxon>Rhizobiaceae</taxon>
        <taxon>Rhizobium/Agrobacterium group</taxon>
        <taxon>Pararhizobium</taxon>
    </lineage>
</organism>
<dbReference type="InterPro" id="IPR041382">
    <property type="entry name" value="SH3_16"/>
</dbReference>